<dbReference type="SMART" id="SM00554">
    <property type="entry name" value="FAS1"/>
    <property type="match status" value="1"/>
</dbReference>
<feature type="chain" id="PRO_5047293385" evidence="2">
    <location>
        <begin position="31"/>
        <end position="231"/>
    </location>
</feature>
<protein>
    <submittedName>
        <fullName evidence="4">Uncaracterized surface protein containing fasciclin (FAS1) repeats</fullName>
    </submittedName>
</protein>
<feature type="signal peptide" evidence="2">
    <location>
        <begin position="1"/>
        <end position="30"/>
    </location>
</feature>
<dbReference type="PROSITE" id="PS51257">
    <property type="entry name" value="PROKAR_LIPOPROTEIN"/>
    <property type="match status" value="1"/>
</dbReference>
<sequence>MRTTRRTALAGGITASALLLAACASGEEEAQDPGPGTDGGTVTSAPERPEEDTSPEDGMAGDGVTTAADVYGPGCDQVPTDPEDPGSVEGMIDDPVGTAASNNPLLTNLTAAVEAAGLGDTLNDTGASYTVFAPADPAFEAIREDELTALLTDPDRADDLTGVLTYHVVPERLDADGVAEWGTLDTVQGGQLTVEGSGEDLTVNGASVLCGNIPTANATVFVVDEVLMPQE</sequence>
<evidence type="ECO:0000313" key="5">
    <source>
        <dbReference type="Proteomes" id="UP000791080"/>
    </source>
</evidence>
<dbReference type="PANTHER" id="PTHR10900">
    <property type="entry name" value="PERIOSTIN-RELATED"/>
    <property type="match status" value="1"/>
</dbReference>
<name>A0ABT1JCH6_ACTCY</name>
<dbReference type="SUPFAM" id="SSF82153">
    <property type="entry name" value="FAS1 domain"/>
    <property type="match status" value="1"/>
</dbReference>
<accession>A0ABT1JCH6</accession>
<organism evidence="4 5">
    <name type="scientific">Actinoalloteichus caeruleus DSM 43889</name>
    <dbReference type="NCBI Taxonomy" id="1120930"/>
    <lineage>
        <taxon>Bacteria</taxon>
        <taxon>Bacillati</taxon>
        <taxon>Actinomycetota</taxon>
        <taxon>Actinomycetes</taxon>
        <taxon>Pseudonocardiales</taxon>
        <taxon>Pseudonocardiaceae</taxon>
        <taxon>Actinoalloteichus</taxon>
        <taxon>Actinoalloteichus cyanogriseus</taxon>
    </lineage>
</organism>
<dbReference type="EMBL" id="AUBJ02000001">
    <property type="protein sequence ID" value="MCP2330187.1"/>
    <property type="molecule type" value="Genomic_DNA"/>
</dbReference>
<keyword evidence="5" id="KW-1185">Reference proteome</keyword>
<dbReference type="RefSeq" id="WP_026420628.1">
    <property type="nucleotide sequence ID" value="NZ_AUBJ02000001.1"/>
</dbReference>
<feature type="domain" description="FAS1" evidence="3">
    <location>
        <begin position="93"/>
        <end position="227"/>
    </location>
</feature>
<feature type="region of interest" description="Disordered" evidence="1">
    <location>
        <begin position="24"/>
        <end position="97"/>
    </location>
</feature>
<proteinExistence type="predicted"/>
<evidence type="ECO:0000256" key="1">
    <source>
        <dbReference type="SAM" id="MobiDB-lite"/>
    </source>
</evidence>
<dbReference type="InterPro" id="IPR050904">
    <property type="entry name" value="Adhesion/Biosynth-related"/>
</dbReference>
<dbReference type="PROSITE" id="PS50213">
    <property type="entry name" value="FAS1"/>
    <property type="match status" value="1"/>
</dbReference>
<dbReference type="InterPro" id="IPR000782">
    <property type="entry name" value="FAS1_domain"/>
</dbReference>
<reference evidence="4 5" key="1">
    <citation type="submission" date="2022-06" db="EMBL/GenBank/DDBJ databases">
        <title>Genomic Encyclopedia of Type Strains, Phase I: the one thousand microbial genomes (KMG-I) project.</title>
        <authorList>
            <person name="Kyrpides N."/>
        </authorList>
    </citation>
    <scope>NUCLEOTIDE SEQUENCE [LARGE SCALE GENOMIC DNA]</scope>
    <source>
        <strain evidence="4 5">DSM 43889</strain>
    </source>
</reference>
<keyword evidence="2" id="KW-0732">Signal</keyword>
<dbReference type="Proteomes" id="UP000791080">
    <property type="component" value="Unassembled WGS sequence"/>
</dbReference>
<dbReference type="InterPro" id="IPR036378">
    <property type="entry name" value="FAS1_dom_sf"/>
</dbReference>
<gene>
    <name evidence="4" type="ORF">G443_000457</name>
</gene>
<comment type="caution">
    <text evidence="4">The sequence shown here is derived from an EMBL/GenBank/DDBJ whole genome shotgun (WGS) entry which is preliminary data.</text>
</comment>
<dbReference type="PANTHER" id="PTHR10900:SF77">
    <property type="entry name" value="FI19380P1"/>
    <property type="match status" value="1"/>
</dbReference>
<evidence type="ECO:0000256" key="2">
    <source>
        <dbReference type="SAM" id="SignalP"/>
    </source>
</evidence>
<evidence type="ECO:0000313" key="4">
    <source>
        <dbReference type="EMBL" id="MCP2330187.1"/>
    </source>
</evidence>
<dbReference type="Gene3D" id="2.30.180.10">
    <property type="entry name" value="FAS1 domain"/>
    <property type="match status" value="1"/>
</dbReference>
<dbReference type="Pfam" id="PF02469">
    <property type="entry name" value="Fasciclin"/>
    <property type="match status" value="1"/>
</dbReference>
<evidence type="ECO:0000259" key="3">
    <source>
        <dbReference type="PROSITE" id="PS50213"/>
    </source>
</evidence>